<organism evidence="2 3">
    <name type="scientific">Nesterenkonia flava</name>
    <dbReference type="NCBI Taxonomy" id="469799"/>
    <lineage>
        <taxon>Bacteria</taxon>
        <taxon>Bacillati</taxon>
        <taxon>Actinomycetota</taxon>
        <taxon>Actinomycetes</taxon>
        <taxon>Micrococcales</taxon>
        <taxon>Micrococcaceae</taxon>
        <taxon>Nesterenkonia</taxon>
    </lineage>
</organism>
<protein>
    <submittedName>
        <fullName evidence="2">Thermonuclease family protein</fullName>
    </submittedName>
</protein>
<evidence type="ECO:0000259" key="1">
    <source>
        <dbReference type="PROSITE" id="PS50830"/>
    </source>
</evidence>
<evidence type="ECO:0000313" key="2">
    <source>
        <dbReference type="EMBL" id="MDR5712909.1"/>
    </source>
</evidence>
<name>A0ABU1FW47_9MICC</name>
<gene>
    <name evidence="2" type="ORF">RH857_12345</name>
</gene>
<dbReference type="RefSeq" id="WP_310538276.1">
    <property type="nucleotide sequence ID" value="NZ_BAAAOC010000006.1"/>
</dbReference>
<sequence length="188" mass="20312">MTAVVTRVIDGDTLELADGERVRLLGIDSPERGECHFDTASARMSELVLGQSVTLTRAGEDRDRYDRLLRYVDVDGTDAGLTLIQEGLAISRYDSRDGYGYHPRQPDYVDADALTPLRTCPVEAPPVSSEAAPQAPVGENCDPNYMPCVPVYPPDINCSDITFPVRVIGSDVHRLDADGDGVGCEGNG</sequence>
<reference evidence="3" key="1">
    <citation type="submission" date="2023-07" db="EMBL/GenBank/DDBJ databases">
        <title>Description of three actinobacteria isolated from air of manufacturing shop in a pharmaceutical factory.</title>
        <authorList>
            <person name="Zhang D.-F."/>
        </authorList>
    </citation>
    <scope>NUCLEOTIDE SEQUENCE [LARGE SCALE GENOMIC DNA]</scope>
    <source>
        <strain evidence="3">CCTCC AB 207010</strain>
    </source>
</reference>
<dbReference type="EMBL" id="JAVKGT010000042">
    <property type="protein sequence ID" value="MDR5712909.1"/>
    <property type="molecule type" value="Genomic_DNA"/>
</dbReference>
<dbReference type="Gene3D" id="2.40.50.90">
    <property type="match status" value="1"/>
</dbReference>
<evidence type="ECO:0000313" key="3">
    <source>
        <dbReference type="Proteomes" id="UP001260872"/>
    </source>
</evidence>
<comment type="caution">
    <text evidence="2">The sequence shown here is derived from an EMBL/GenBank/DDBJ whole genome shotgun (WGS) entry which is preliminary data.</text>
</comment>
<dbReference type="InterPro" id="IPR016071">
    <property type="entry name" value="Staphylococal_nuclease_OB-fold"/>
</dbReference>
<dbReference type="Proteomes" id="UP001260872">
    <property type="component" value="Unassembled WGS sequence"/>
</dbReference>
<proteinExistence type="predicted"/>
<dbReference type="InterPro" id="IPR035437">
    <property type="entry name" value="SNase_OB-fold_sf"/>
</dbReference>
<dbReference type="SUPFAM" id="SSF50199">
    <property type="entry name" value="Staphylococcal nuclease"/>
    <property type="match status" value="1"/>
</dbReference>
<dbReference type="SMART" id="SM00318">
    <property type="entry name" value="SNc"/>
    <property type="match status" value="1"/>
</dbReference>
<keyword evidence="3" id="KW-1185">Reference proteome</keyword>
<dbReference type="PROSITE" id="PS50830">
    <property type="entry name" value="TNASE_3"/>
    <property type="match status" value="1"/>
</dbReference>
<dbReference type="Pfam" id="PF00565">
    <property type="entry name" value="SNase"/>
    <property type="match status" value="1"/>
</dbReference>
<feature type="domain" description="TNase-like" evidence="1">
    <location>
        <begin position="1"/>
        <end position="89"/>
    </location>
</feature>
<accession>A0ABU1FW47</accession>